<reference evidence="2 3" key="1">
    <citation type="submission" date="2021-03" db="EMBL/GenBank/DDBJ databases">
        <title>Actinomadura violae sp. nov., isolated from lichen in Thailand.</title>
        <authorList>
            <person name="Kanchanasin P."/>
            <person name="Saeng-In P."/>
            <person name="Phongsopitanun W."/>
            <person name="Yuki M."/>
            <person name="Kudo T."/>
            <person name="Ohkuma M."/>
            <person name="Tanasupawat S."/>
        </authorList>
    </citation>
    <scope>NUCLEOTIDE SEQUENCE [LARGE SCALE GENOMIC DNA]</scope>
    <source>
        <strain evidence="2 3">LCR2-06</strain>
    </source>
</reference>
<organism evidence="2 3">
    <name type="scientific">Actinomadura violacea</name>
    <dbReference type="NCBI Taxonomy" id="2819934"/>
    <lineage>
        <taxon>Bacteria</taxon>
        <taxon>Bacillati</taxon>
        <taxon>Actinomycetota</taxon>
        <taxon>Actinomycetes</taxon>
        <taxon>Streptosporangiales</taxon>
        <taxon>Thermomonosporaceae</taxon>
        <taxon>Actinomadura</taxon>
    </lineage>
</organism>
<comment type="caution">
    <text evidence="2">The sequence shown here is derived from an EMBL/GenBank/DDBJ whole genome shotgun (WGS) entry which is preliminary data.</text>
</comment>
<sequence>MTAERVRDREPAVGTPAAAGAARPGGGERPAPWVWLINLGMGPQFHALPAADDPRAARPRGLEAVTWPTVDAAAACGHDGRFRRGAFQHADLPRCPGCCAATGTEEGYGPRPGAPAGTTGGSAR</sequence>
<dbReference type="Proteomes" id="UP000680206">
    <property type="component" value="Unassembled WGS sequence"/>
</dbReference>
<feature type="compositionally biased region" description="Basic and acidic residues" evidence="1">
    <location>
        <begin position="1"/>
        <end position="11"/>
    </location>
</feature>
<accession>A0ABS3RXN7</accession>
<dbReference type="RefSeq" id="WP_208244824.1">
    <property type="nucleotide sequence ID" value="NZ_JAGEPF010000018.1"/>
</dbReference>
<feature type="compositionally biased region" description="Low complexity" evidence="1">
    <location>
        <begin position="107"/>
        <end position="117"/>
    </location>
</feature>
<evidence type="ECO:0000313" key="3">
    <source>
        <dbReference type="Proteomes" id="UP000680206"/>
    </source>
</evidence>
<keyword evidence="3" id="KW-1185">Reference proteome</keyword>
<proteinExistence type="predicted"/>
<feature type="region of interest" description="Disordered" evidence="1">
    <location>
        <begin position="103"/>
        <end position="124"/>
    </location>
</feature>
<feature type="compositionally biased region" description="Low complexity" evidence="1">
    <location>
        <begin position="12"/>
        <end position="22"/>
    </location>
</feature>
<name>A0ABS3RXN7_9ACTN</name>
<gene>
    <name evidence="2" type="ORF">J4709_28160</name>
</gene>
<dbReference type="EMBL" id="JAGEPF010000018">
    <property type="protein sequence ID" value="MBO2461462.1"/>
    <property type="molecule type" value="Genomic_DNA"/>
</dbReference>
<feature type="region of interest" description="Disordered" evidence="1">
    <location>
        <begin position="1"/>
        <end position="30"/>
    </location>
</feature>
<protein>
    <submittedName>
        <fullName evidence="2">Uncharacterized protein</fullName>
    </submittedName>
</protein>
<evidence type="ECO:0000256" key="1">
    <source>
        <dbReference type="SAM" id="MobiDB-lite"/>
    </source>
</evidence>
<evidence type="ECO:0000313" key="2">
    <source>
        <dbReference type="EMBL" id="MBO2461462.1"/>
    </source>
</evidence>